<protein>
    <submittedName>
        <fullName evidence="6">Protein-S-isoprenylcysteine O-methyltransferase Ste14</fullName>
    </submittedName>
</protein>
<comment type="caution">
    <text evidence="6">The sequence shown here is derived from an EMBL/GenBank/DDBJ whole genome shotgun (WGS) entry which is preliminary data.</text>
</comment>
<accession>A0A4R7T7B6</accession>
<gene>
    <name evidence="6" type="ORF">EV138_1341</name>
</gene>
<keyword evidence="6" id="KW-0489">Methyltransferase</keyword>
<comment type="subcellular location">
    <subcellularLocation>
        <location evidence="1">Membrane</location>
        <topology evidence="1">Multi-pass membrane protein</topology>
    </subcellularLocation>
</comment>
<keyword evidence="6" id="KW-0808">Transferase</keyword>
<sequence length="206" mass="22506">MDPLPFADSRAELLFGISVGLFAVLQTGSSVIALVRRRRARASHVGLDRGTLPLVLLFAAAGFIGAALSAIRIRSATIAPDHPAIRWIVFGLGITTILAGAVLRLWAIVTLGRWFTYDVRVTEGQPVVQSGPYRWVRHPSYTGVVLVLLGIGLTFGNWLSLLFISTLPTIGLVLRIRVEEAALFDNFGAAYTQYAARRRRLVPGIW</sequence>
<evidence type="ECO:0000256" key="2">
    <source>
        <dbReference type="ARBA" id="ARBA00022692"/>
    </source>
</evidence>
<keyword evidence="2 5" id="KW-0812">Transmembrane</keyword>
<keyword evidence="3 5" id="KW-1133">Transmembrane helix</keyword>
<organism evidence="6 7">
    <name type="scientific">Kribbella voronezhensis</name>
    <dbReference type="NCBI Taxonomy" id="2512212"/>
    <lineage>
        <taxon>Bacteria</taxon>
        <taxon>Bacillati</taxon>
        <taxon>Actinomycetota</taxon>
        <taxon>Actinomycetes</taxon>
        <taxon>Propionibacteriales</taxon>
        <taxon>Kribbellaceae</taxon>
        <taxon>Kribbella</taxon>
    </lineage>
</organism>
<evidence type="ECO:0000256" key="3">
    <source>
        <dbReference type="ARBA" id="ARBA00022989"/>
    </source>
</evidence>
<dbReference type="EMBL" id="SOCE01000001">
    <property type="protein sequence ID" value="TDU87812.1"/>
    <property type="molecule type" value="Genomic_DNA"/>
</dbReference>
<keyword evidence="4 5" id="KW-0472">Membrane</keyword>
<feature type="transmembrane region" description="Helical" evidence="5">
    <location>
        <begin position="144"/>
        <end position="164"/>
    </location>
</feature>
<dbReference type="Gene3D" id="1.20.120.1630">
    <property type="match status" value="1"/>
</dbReference>
<dbReference type="AlphaFoldDB" id="A0A4R7T7B6"/>
<dbReference type="RefSeq" id="WP_133977531.1">
    <property type="nucleotide sequence ID" value="NZ_SOCE01000001.1"/>
</dbReference>
<proteinExistence type="predicted"/>
<feature type="transmembrane region" description="Helical" evidence="5">
    <location>
        <begin position="54"/>
        <end position="73"/>
    </location>
</feature>
<dbReference type="PANTHER" id="PTHR43847">
    <property type="entry name" value="BLL3993 PROTEIN"/>
    <property type="match status" value="1"/>
</dbReference>
<feature type="transmembrane region" description="Helical" evidence="5">
    <location>
        <begin position="85"/>
        <end position="107"/>
    </location>
</feature>
<dbReference type="GO" id="GO:0004671">
    <property type="term" value="F:protein C-terminal S-isoprenylcysteine carboxyl O-methyltransferase activity"/>
    <property type="evidence" value="ECO:0007669"/>
    <property type="project" value="InterPro"/>
</dbReference>
<dbReference type="PANTHER" id="PTHR43847:SF1">
    <property type="entry name" value="BLL3993 PROTEIN"/>
    <property type="match status" value="1"/>
</dbReference>
<dbReference type="GO" id="GO:0016020">
    <property type="term" value="C:membrane"/>
    <property type="evidence" value="ECO:0007669"/>
    <property type="project" value="UniProtKB-SubCell"/>
</dbReference>
<evidence type="ECO:0000256" key="1">
    <source>
        <dbReference type="ARBA" id="ARBA00004141"/>
    </source>
</evidence>
<dbReference type="GO" id="GO:0032259">
    <property type="term" value="P:methylation"/>
    <property type="evidence" value="ECO:0007669"/>
    <property type="project" value="UniProtKB-KW"/>
</dbReference>
<name>A0A4R7T7B6_9ACTN</name>
<reference evidence="6 7" key="1">
    <citation type="submission" date="2019-03" db="EMBL/GenBank/DDBJ databases">
        <title>Genomic Encyclopedia of Type Strains, Phase III (KMG-III): the genomes of soil and plant-associated and newly described type strains.</title>
        <authorList>
            <person name="Whitman W."/>
        </authorList>
    </citation>
    <scope>NUCLEOTIDE SEQUENCE [LARGE SCALE GENOMIC DNA]</scope>
    <source>
        <strain evidence="6 7">VKM Ac-2575</strain>
    </source>
</reference>
<dbReference type="InterPro" id="IPR052527">
    <property type="entry name" value="Metal_cation-efflux_comp"/>
</dbReference>
<evidence type="ECO:0000256" key="4">
    <source>
        <dbReference type="ARBA" id="ARBA00023136"/>
    </source>
</evidence>
<keyword evidence="7" id="KW-1185">Reference proteome</keyword>
<dbReference type="OrthoDB" id="941586at2"/>
<evidence type="ECO:0000256" key="5">
    <source>
        <dbReference type="SAM" id="Phobius"/>
    </source>
</evidence>
<dbReference type="Proteomes" id="UP000295151">
    <property type="component" value="Unassembled WGS sequence"/>
</dbReference>
<evidence type="ECO:0000313" key="6">
    <source>
        <dbReference type="EMBL" id="TDU87812.1"/>
    </source>
</evidence>
<dbReference type="InterPro" id="IPR007269">
    <property type="entry name" value="ICMT_MeTrfase"/>
</dbReference>
<feature type="transmembrane region" description="Helical" evidence="5">
    <location>
        <begin position="13"/>
        <end position="34"/>
    </location>
</feature>
<dbReference type="Pfam" id="PF04140">
    <property type="entry name" value="ICMT"/>
    <property type="match status" value="1"/>
</dbReference>
<evidence type="ECO:0000313" key="7">
    <source>
        <dbReference type="Proteomes" id="UP000295151"/>
    </source>
</evidence>